<dbReference type="InterPro" id="IPR004291">
    <property type="entry name" value="Transposase_IS66_central"/>
</dbReference>
<dbReference type="InterPro" id="IPR039552">
    <property type="entry name" value="IS66_C"/>
</dbReference>
<dbReference type="Proteomes" id="UP000063308">
    <property type="component" value="Chromosome"/>
</dbReference>
<proteinExistence type="predicted"/>
<evidence type="ECO:0000313" key="7">
    <source>
        <dbReference type="Proteomes" id="UP000063308"/>
    </source>
</evidence>
<evidence type="ECO:0000259" key="2">
    <source>
        <dbReference type="Pfam" id="PF03050"/>
    </source>
</evidence>
<name>A0A0E4BR02_9BRAD</name>
<dbReference type="PANTHER" id="PTHR33678:SF1">
    <property type="entry name" value="BLL1576 PROTEIN"/>
    <property type="match status" value="1"/>
</dbReference>
<organism evidence="6 7">
    <name type="scientific">Bradyrhizobium diazoefficiens</name>
    <dbReference type="NCBI Taxonomy" id="1355477"/>
    <lineage>
        <taxon>Bacteria</taxon>
        <taxon>Pseudomonadati</taxon>
        <taxon>Pseudomonadota</taxon>
        <taxon>Alphaproteobacteria</taxon>
        <taxon>Hyphomicrobiales</taxon>
        <taxon>Nitrobacteraceae</taxon>
        <taxon>Bradyrhizobium</taxon>
    </lineage>
</organism>
<dbReference type="RefSeq" id="WP_060910101.1">
    <property type="nucleotide sequence ID" value="NZ_JBIYEG010000001.1"/>
</dbReference>
<feature type="region of interest" description="Disordered" evidence="1">
    <location>
        <begin position="64"/>
        <end position="88"/>
    </location>
</feature>
<dbReference type="InterPro" id="IPR052344">
    <property type="entry name" value="Transposase-related"/>
</dbReference>
<feature type="domain" description="Transposase IS66 C-terminal" evidence="5">
    <location>
        <begin position="463"/>
        <end position="502"/>
    </location>
</feature>
<dbReference type="Pfam" id="PF13005">
    <property type="entry name" value="zf-IS66"/>
    <property type="match status" value="1"/>
</dbReference>
<gene>
    <name evidence="6" type="ORF">NK6_4827</name>
</gene>
<dbReference type="Pfam" id="PF13817">
    <property type="entry name" value="DDE_Tnp_IS66_C"/>
    <property type="match status" value="1"/>
</dbReference>
<dbReference type="NCBIfam" id="NF033517">
    <property type="entry name" value="transpos_IS66"/>
    <property type="match status" value="1"/>
</dbReference>
<dbReference type="Pfam" id="PF13007">
    <property type="entry name" value="LZ_Tnp_IS66"/>
    <property type="match status" value="1"/>
</dbReference>
<dbReference type="Pfam" id="PF03050">
    <property type="entry name" value="DDE_Tnp_IS66"/>
    <property type="match status" value="1"/>
</dbReference>
<dbReference type="AlphaFoldDB" id="A0A0E4BR02"/>
<dbReference type="InterPro" id="IPR024474">
    <property type="entry name" value="Znf_dom_IS66"/>
</dbReference>
<feature type="domain" description="Transposase TnpC homeodomain" evidence="4">
    <location>
        <begin position="29"/>
        <end position="100"/>
    </location>
</feature>
<dbReference type="PANTHER" id="PTHR33678">
    <property type="entry name" value="BLL1576 PROTEIN"/>
    <property type="match status" value="1"/>
</dbReference>
<sequence length="516" mass="56675">MALRPEDLPSDPAALAEMVLAFEGENDDLRAEIATLKSLIFGARSERAAIVCAEQIAFDLERTAGSQLPANDDKPDAPRPERRKAKRNIGALPAHLPRVERVIEPASTLCPCCTGQMHRIGEESSEALDRVPAWLRVLRTIRPKYACRSCEGPIVQAPAPARLVEGGMATTALIAHIAAAKYAWQSTLYRQTQILAGQGVVVDRQTLARWMGSAAWLVRGLYDLQLKTMHGFERLFCDETPMPVLDPGRGRTRICQFWAHATDDRAWKGPAPPAVAYVFAGGRGKKEIVAQLAGFEGVLQVDGYAAYTSLAGDAKMSGQIQLAYCLVHARRNFVRVHKTTNSPLAAEVIERVAAVYAIEERIRGLDAGERRATRQAETKPLMEALRARLIAVKDGISRRSTLIKAIDYMLERWQGLTAFLDDGRLEPDTNTVERSIRPIAIGKKNSLFSGDEGGGETWAILASLLNTAKLNGLDPEAYLVDVLDRMVSGATKTNQLHELLAWNWKAAREAEKRAVA</sequence>
<reference evidence="6 7" key="1">
    <citation type="submission" date="2014-11" db="EMBL/GenBank/DDBJ databases">
        <title>Symbiosis island explosion on the genome of extra-slow-growing strains of soybean bradyrhizobia with massive insertion sequences.</title>
        <authorList>
            <person name="Iida T."/>
            <person name="Minamisawa K."/>
        </authorList>
    </citation>
    <scope>NUCLEOTIDE SEQUENCE [LARGE SCALE GENOMIC DNA]</scope>
    <source>
        <strain evidence="6 7">NK6</strain>
    </source>
</reference>
<dbReference type="EMBL" id="AP014685">
    <property type="protein sequence ID" value="BAR57992.1"/>
    <property type="molecule type" value="Genomic_DNA"/>
</dbReference>
<feature type="compositionally biased region" description="Basic and acidic residues" evidence="1">
    <location>
        <begin position="71"/>
        <end position="80"/>
    </location>
</feature>
<evidence type="ECO:0000259" key="5">
    <source>
        <dbReference type="Pfam" id="PF13817"/>
    </source>
</evidence>
<evidence type="ECO:0000259" key="3">
    <source>
        <dbReference type="Pfam" id="PF13005"/>
    </source>
</evidence>
<accession>A0A0E4BR02</accession>
<feature type="domain" description="Transposase IS66 zinc-finger binding" evidence="3">
    <location>
        <begin position="108"/>
        <end position="151"/>
    </location>
</feature>
<evidence type="ECO:0000256" key="1">
    <source>
        <dbReference type="SAM" id="MobiDB-lite"/>
    </source>
</evidence>
<dbReference type="InterPro" id="IPR024463">
    <property type="entry name" value="Transposase_TnpC_homeodom"/>
</dbReference>
<evidence type="ECO:0000259" key="4">
    <source>
        <dbReference type="Pfam" id="PF13007"/>
    </source>
</evidence>
<feature type="domain" description="Transposase IS66 central" evidence="2">
    <location>
        <begin position="167"/>
        <end position="456"/>
    </location>
</feature>
<evidence type="ECO:0000313" key="6">
    <source>
        <dbReference type="EMBL" id="BAR57992.1"/>
    </source>
</evidence>
<protein>
    <submittedName>
        <fullName evidence="6">Putative transposase</fullName>
    </submittedName>
</protein>